<feature type="domain" description="NADH-Ubiquinone oxidoreductase (complex I) chain 5 N-terminal" evidence="8">
    <location>
        <begin position="28"/>
        <end position="66"/>
    </location>
</feature>
<dbReference type="EMBL" id="CADCVS010000147">
    <property type="protein sequence ID" value="CAA9482761.1"/>
    <property type="molecule type" value="Genomic_DNA"/>
</dbReference>
<sequence length="301" mass="29386">MTWTSPRLGAAALAGTAVWTLTVAALGGVTLDPLTLVLAAVVLGVAAVVAAFSTRYMQDDPHLGRFLALLGMTTAGTLTLTTAATLGGLLAGWLLAGAGFCLLLAHGRRGAGGGAALRRTVVAFAVGDAALVIAGGLVLATAGNADLAALGPAAREVADAGLAAPVSILLVIAALARCAQLPLHRWLPATVAAPTPVSALLHAGVVNAGGILLIRLGPLGGMTSAAQGLLLAAGAATAVYATAAMLTRADVKGALAHSTMAQMGFMLVQVALGAAAAAVVNLVGHAMYKATLFLGSGSAVD</sequence>
<dbReference type="GO" id="GO:0042773">
    <property type="term" value="P:ATP synthesis coupled electron transport"/>
    <property type="evidence" value="ECO:0007669"/>
    <property type="project" value="InterPro"/>
</dbReference>
<evidence type="ECO:0000313" key="9">
    <source>
        <dbReference type="EMBL" id="CAA9482761.1"/>
    </source>
</evidence>
<name>A0A6J4RUX0_9ACTN</name>
<reference evidence="9" key="1">
    <citation type="submission" date="2020-02" db="EMBL/GenBank/DDBJ databases">
        <authorList>
            <person name="Meier V. D."/>
        </authorList>
    </citation>
    <scope>NUCLEOTIDE SEQUENCE</scope>
    <source>
        <strain evidence="9">AVDCRST_MAG30</strain>
    </source>
</reference>
<accession>A0A6J4RUX0</accession>
<feature type="non-terminal residue" evidence="9">
    <location>
        <position position="301"/>
    </location>
</feature>
<dbReference type="GO" id="GO:0008137">
    <property type="term" value="F:NADH dehydrogenase (ubiquinone) activity"/>
    <property type="evidence" value="ECO:0007669"/>
    <property type="project" value="InterPro"/>
</dbReference>
<dbReference type="AlphaFoldDB" id="A0A6J4RUX0"/>
<evidence type="ECO:0000256" key="4">
    <source>
        <dbReference type="ARBA" id="ARBA00023136"/>
    </source>
</evidence>
<dbReference type="GO" id="GO:0003954">
    <property type="term" value="F:NADH dehydrogenase activity"/>
    <property type="evidence" value="ECO:0007669"/>
    <property type="project" value="TreeGrafter"/>
</dbReference>
<feature type="transmembrane region" description="Helical" evidence="6">
    <location>
        <begin position="191"/>
        <end position="214"/>
    </location>
</feature>
<comment type="subcellular location">
    <subcellularLocation>
        <location evidence="1">Endomembrane system</location>
        <topology evidence="1">Multi-pass membrane protein</topology>
    </subcellularLocation>
    <subcellularLocation>
        <location evidence="5">Membrane</location>
        <topology evidence="5">Multi-pass membrane protein</topology>
    </subcellularLocation>
</comment>
<feature type="transmembrane region" description="Helical" evidence="6">
    <location>
        <begin position="90"/>
        <end position="108"/>
    </location>
</feature>
<evidence type="ECO:0000256" key="5">
    <source>
        <dbReference type="RuleBase" id="RU000320"/>
    </source>
</evidence>
<gene>
    <name evidence="9" type="ORF">AVDCRST_MAG30-902</name>
</gene>
<dbReference type="GO" id="GO:0016020">
    <property type="term" value="C:membrane"/>
    <property type="evidence" value="ECO:0007669"/>
    <property type="project" value="UniProtKB-SubCell"/>
</dbReference>
<dbReference type="PANTHER" id="PTHR42829:SF1">
    <property type="entry name" value="INORGANIC CARBON TRANSPORTER SUBUNIT DABB-RELATED"/>
    <property type="match status" value="1"/>
</dbReference>
<feature type="transmembrane region" description="Helical" evidence="6">
    <location>
        <begin position="226"/>
        <end position="246"/>
    </location>
</feature>
<proteinExistence type="predicted"/>
<feature type="transmembrane region" description="Helical" evidence="6">
    <location>
        <begin position="34"/>
        <end position="54"/>
    </location>
</feature>
<organism evidence="9">
    <name type="scientific">uncultured Solirubrobacteraceae bacterium</name>
    <dbReference type="NCBI Taxonomy" id="1162706"/>
    <lineage>
        <taxon>Bacteria</taxon>
        <taxon>Bacillati</taxon>
        <taxon>Actinomycetota</taxon>
        <taxon>Thermoleophilia</taxon>
        <taxon>Solirubrobacterales</taxon>
        <taxon>Solirubrobacteraceae</taxon>
        <taxon>environmental samples</taxon>
    </lineage>
</organism>
<feature type="transmembrane region" description="Helical" evidence="6">
    <location>
        <begin position="160"/>
        <end position="179"/>
    </location>
</feature>
<dbReference type="Pfam" id="PF00361">
    <property type="entry name" value="Proton_antipo_M"/>
    <property type="match status" value="1"/>
</dbReference>
<evidence type="ECO:0000256" key="3">
    <source>
        <dbReference type="ARBA" id="ARBA00022989"/>
    </source>
</evidence>
<keyword evidence="2 5" id="KW-0812">Transmembrane</keyword>
<keyword evidence="4 6" id="KW-0472">Membrane</keyword>
<dbReference type="Pfam" id="PF00662">
    <property type="entry name" value="Proton_antipo_N"/>
    <property type="match status" value="1"/>
</dbReference>
<feature type="transmembrane region" description="Helical" evidence="6">
    <location>
        <begin position="120"/>
        <end position="140"/>
    </location>
</feature>
<feature type="transmembrane region" description="Helical" evidence="6">
    <location>
        <begin position="267"/>
        <end position="288"/>
    </location>
</feature>
<dbReference type="GO" id="GO:0012505">
    <property type="term" value="C:endomembrane system"/>
    <property type="evidence" value="ECO:0007669"/>
    <property type="project" value="UniProtKB-SubCell"/>
</dbReference>
<feature type="domain" description="NADH:quinone oxidoreductase/Mrp antiporter transmembrane" evidence="7">
    <location>
        <begin position="92"/>
        <end position="299"/>
    </location>
</feature>
<dbReference type="PANTHER" id="PTHR42829">
    <property type="entry name" value="NADH-UBIQUINONE OXIDOREDUCTASE CHAIN 5"/>
    <property type="match status" value="1"/>
</dbReference>
<evidence type="ECO:0000256" key="1">
    <source>
        <dbReference type="ARBA" id="ARBA00004127"/>
    </source>
</evidence>
<evidence type="ECO:0000259" key="7">
    <source>
        <dbReference type="Pfam" id="PF00361"/>
    </source>
</evidence>
<feature type="transmembrane region" description="Helical" evidence="6">
    <location>
        <begin position="66"/>
        <end position="84"/>
    </location>
</feature>
<dbReference type="PRINTS" id="PR01434">
    <property type="entry name" value="NADHDHGNASE5"/>
</dbReference>
<evidence type="ECO:0000256" key="6">
    <source>
        <dbReference type="SAM" id="Phobius"/>
    </source>
</evidence>
<evidence type="ECO:0000256" key="2">
    <source>
        <dbReference type="ARBA" id="ARBA00022692"/>
    </source>
</evidence>
<keyword evidence="3 6" id="KW-1133">Transmembrane helix</keyword>
<evidence type="ECO:0000259" key="8">
    <source>
        <dbReference type="Pfam" id="PF00662"/>
    </source>
</evidence>
<dbReference type="InterPro" id="IPR001516">
    <property type="entry name" value="Proton_antipo_N"/>
</dbReference>
<dbReference type="InterPro" id="IPR001750">
    <property type="entry name" value="ND/Mrp_TM"/>
</dbReference>
<dbReference type="GO" id="GO:0015990">
    <property type="term" value="P:electron transport coupled proton transport"/>
    <property type="evidence" value="ECO:0007669"/>
    <property type="project" value="TreeGrafter"/>
</dbReference>
<protein>
    <submittedName>
        <fullName evidence="9">NADH dehydrogenase, subunit 5</fullName>
    </submittedName>
</protein>
<dbReference type="InterPro" id="IPR003945">
    <property type="entry name" value="NU5C-like"/>
</dbReference>